<gene>
    <name evidence="1" type="ORF">CEXT_805381</name>
</gene>
<name>A0AAV4W3Q6_CAEEX</name>
<organism evidence="1 2">
    <name type="scientific">Caerostris extrusa</name>
    <name type="common">Bark spider</name>
    <name type="synonym">Caerostris bankana</name>
    <dbReference type="NCBI Taxonomy" id="172846"/>
    <lineage>
        <taxon>Eukaryota</taxon>
        <taxon>Metazoa</taxon>
        <taxon>Ecdysozoa</taxon>
        <taxon>Arthropoda</taxon>
        <taxon>Chelicerata</taxon>
        <taxon>Arachnida</taxon>
        <taxon>Araneae</taxon>
        <taxon>Araneomorphae</taxon>
        <taxon>Entelegynae</taxon>
        <taxon>Araneoidea</taxon>
        <taxon>Araneidae</taxon>
        <taxon>Caerostris</taxon>
    </lineage>
</organism>
<dbReference type="Proteomes" id="UP001054945">
    <property type="component" value="Unassembled WGS sequence"/>
</dbReference>
<comment type="caution">
    <text evidence="1">The sequence shown here is derived from an EMBL/GenBank/DDBJ whole genome shotgun (WGS) entry which is preliminary data.</text>
</comment>
<protein>
    <submittedName>
        <fullName evidence="1">Uncharacterized protein</fullName>
    </submittedName>
</protein>
<dbReference type="AlphaFoldDB" id="A0AAV4W3Q6"/>
<sequence length="75" mass="8390">MLQLKLGCFASSMFLDIDLDVQFIEAHHTVEATSPVGCPLTSAWKEYQGWNDKLCMEPFHTSSGEAFHTSVPTQK</sequence>
<reference evidence="1 2" key="1">
    <citation type="submission" date="2021-06" db="EMBL/GenBank/DDBJ databases">
        <title>Caerostris extrusa draft genome.</title>
        <authorList>
            <person name="Kono N."/>
            <person name="Arakawa K."/>
        </authorList>
    </citation>
    <scope>NUCLEOTIDE SEQUENCE [LARGE SCALE GENOMIC DNA]</scope>
</reference>
<evidence type="ECO:0000313" key="2">
    <source>
        <dbReference type="Proteomes" id="UP001054945"/>
    </source>
</evidence>
<evidence type="ECO:0000313" key="1">
    <source>
        <dbReference type="EMBL" id="GIY77186.1"/>
    </source>
</evidence>
<proteinExistence type="predicted"/>
<keyword evidence="2" id="KW-1185">Reference proteome</keyword>
<dbReference type="EMBL" id="BPLR01015587">
    <property type="protein sequence ID" value="GIY77186.1"/>
    <property type="molecule type" value="Genomic_DNA"/>
</dbReference>
<accession>A0AAV4W3Q6</accession>